<dbReference type="Proteomes" id="UP000032142">
    <property type="component" value="Unassembled WGS sequence"/>
</dbReference>
<accession>A0A0B0NLA5</accession>
<dbReference type="EMBL" id="KN399594">
    <property type="protein sequence ID" value="KHG13437.1"/>
    <property type="molecule type" value="Genomic_DNA"/>
</dbReference>
<keyword evidence="2" id="KW-1185">Reference proteome</keyword>
<protein>
    <submittedName>
        <fullName evidence="1">Uncharacterized protein</fullName>
    </submittedName>
</protein>
<organism evidence="1 2">
    <name type="scientific">Gossypium arboreum</name>
    <name type="common">Tree cotton</name>
    <name type="synonym">Gossypium nanking</name>
    <dbReference type="NCBI Taxonomy" id="29729"/>
    <lineage>
        <taxon>Eukaryota</taxon>
        <taxon>Viridiplantae</taxon>
        <taxon>Streptophyta</taxon>
        <taxon>Embryophyta</taxon>
        <taxon>Tracheophyta</taxon>
        <taxon>Spermatophyta</taxon>
        <taxon>Magnoliopsida</taxon>
        <taxon>eudicotyledons</taxon>
        <taxon>Gunneridae</taxon>
        <taxon>Pentapetalae</taxon>
        <taxon>rosids</taxon>
        <taxon>malvids</taxon>
        <taxon>Malvales</taxon>
        <taxon>Malvaceae</taxon>
        <taxon>Malvoideae</taxon>
        <taxon>Gossypium</taxon>
    </lineage>
</organism>
<proteinExistence type="predicted"/>
<evidence type="ECO:0000313" key="1">
    <source>
        <dbReference type="EMBL" id="KHG13437.1"/>
    </source>
</evidence>
<reference evidence="2" key="1">
    <citation type="submission" date="2014-09" db="EMBL/GenBank/DDBJ databases">
        <authorList>
            <person name="Mudge J."/>
            <person name="Ramaraj T."/>
            <person name="Lindquist I.E."/>
            <person name="Bharti A.K."/>
            <person name="Sundararajan A."/>
            <person name="Cameron C.T."/>
            <person name="Woodward J.E."/>
            <person name="May G.D."/>
            <person name="Brubaker C."/>
            <person name="Broadhvest J."/>
            <person name="Wilkins T.A."/>
        </authorList>
    </citation>
    <scope>NUCLEOTIDE SEQUENCE</scope>
    <source>
        <strain evidence="2">cv. AKA8401</strain>
    </source>
</reference>
<evidence type="ECO:0000313" key="2">
    <source>
        <dbReference type="Proteomes" id="UP000032142"/>
    </source>
</evidence>
<gene>
    <name evidence="1" type="ORF">F383_18661</name>
</gene>
<name>A0A0B0NLA5_GOSAR</name>
<sequence length="50" mass="6018">MNFTVVNDATYYRSHTPKHQLSVPYKFELRFLLTSKCTSHAYIVYHPLWI</sequence>
<dbReference type="AlphaFoldDB" id="A0A0B0NLA5"/>